<evidence type="ECO:0000313" key="2">
    <source>
        <dbReference type="EMBL" id="AKB10393.1"/>
    </source>
</evidence>
<geneLocation type="plasmid" evidence="2">
    <name>pSEN110055</name>
</geneLocation>
<organism evidence="2">
    <name type="scientific">Salmonella enteritidis</name>
    <dbReference type="NCBI Taxonomy" id="149539"/>
    <lineage>
        <taxon>Bacteria</taxon>
        <taxon>Pseudomonadati</taxon>
        <taxon>Pseudomonadota</taxon>
        <taxon>Gammaproteobacteria</taxon>
        <taxon>Enterobacterales</taxon>
        <taxon>Enterobacteriaceae</taxon>
        <taxon>Salmonella</taxon>
    </lineage>
</organism>
<proteinExistence type="predicted"/>
<evidence type="ECO:0000313" key="1">
    <source>
        <dbReference type="EMBL" id="AKB10116.1"/>
    </source>
</evidence>
<gene>
    <name evidence="3" type="ORF">pDGSE139_030</name>
    <name evidence="2" type="ORF">pSEN110055_031</name>
    <name evidence="1" type="ORF">pSEN112499_031</name>
</gene>
<keyword evidence="2" id="KW-0614">Plasmid</keyword>
<dbReference type="EMBL" id="KM396300">
    <property type="protein sequence ID" value="AKB10393.1"/>
    <property type="molecule type" value="Genomic_DNA"/>
</dbReference>
<protein>
    <submittedName>
        <fullName evidence="2">Uncharacterized protein</fullName>
    </submittedName>
</protein>
<name>A0A1B0QYQ1_SALEN</name>
<dbReference type="EMBL" id="KM396299">
    <property type="protein sequence ID" value="AKB10116.1"/>
    <property type="molecule type" value="Genomic_DNA"/>
</dbReference>
<dbReference type="EMBL" id="KM198330">
    <property type="protein sequence ID" value="AKF16232.1"/>
    <property type="molecule type" value="Genomic_DNA"/>
</dbReference>
<geneLocation type="plasmid" evidence="3">
    <name>pDGSE139</name>
</geneLocation>
<accession>A0A1B0QYQ1</accession>
<evidence type="ECO:0000313" key="3">
    <source>
        <dbReference type="EMBL" id="AKF16232.1"/>
    </source>
</evidence>
<geneLocation type="plasmid" evidence="1">
    <name>pSEN112499</name>
</geneLocation>
<sequence length="48" mass="5432">MLSAGSELKEVKRFLTSKRLKARPAVLMIHEQAIAVQNTEYLNKPAYS</sequence>
<dbReference type="AlphaFoldDB" id="A0A1B0QYQ1"/>
<reference evidence="2" key="1">
    <citation type="submission" date="2014-08" db="EMBL/GenBank/DDBJ databases">
        <title>High prevalence of clonal-related extended-spectrum cephalosporin-resistant Salmonella enterica serovar Enteritidis in Republic of Korea: a microbiological, molecular, and epidemiological study.</title>
        <authorList>
            <person name="Kim J.S."/>
            <person name="Jeon S.-E."/>
            <person name="Kim S.-J."/>
            <person name="Lee D.-Y."/>
            <person name="Chung G.T."/>
            <person name="Yoo C.-K."/>
            <person name="Kim J."/>
        </authorList>
    </citation>
    <scope>NUCLEOTIDE SEQUENCE</scope>
    <source>
        <strain evidence="3">DG1009139</strain>
        <strain evidence="2">SEN110055</strain>
        <strain evidence="1">SEN112499</strain>
        <plasmid evidence="3">pDGSE139</plasmid>
        <plasmid evidence="2">pSEN110055</plasmid>
        <plasmid evidence="1">pSEN112499</plasmid>
    </source>
</reference>